<name>A0A7E4ZU74_PANRE</name>
<dbReference type="WBParaSite" id="Pan_g17534.t1">
    <property type="protein sequence ID" value="Pan_g17534.t1"/>
    <property type="gene ID" value="Pan_g17534"/>
</dbReference>
<sequence length="144" mass="16473">MGFAYMKTLHGLIALLQLAVGFGALFACSFVWTNGDVYFQFYFTHIPAQIYVMFALLITWFITIVLTFSELFGGNTMEKLGKMKLILIHIFNAVLMIIAAAVDSYYVHVNTSGYYYYTRLIVVTVFSWILVASYIVQIIYVILQ</sequence>
<proteinExistence type="predicted"/>
<reference evidence="2" key="1">
    <citation type="journal article" date="2013" name="Genetics">
        <title>The draft genome and transcriptome of Panagrellus redivivus are shaped by the harsh demands of a free-living lifestyle.</title>
        <authorList>
            <person name="Srinivasan J."/>
            <person name="Dillman A.R."/>
            <person name="Macchietto M.G."/>
            <person name="Heikkinen L."/>
            <person name="Lakso M."/>
            <person name="Fracchia K.M."/>
            <person name="Antoshechkin I."/>
            <person name="Mortazavi A."/>
            <person name="Wong G."/>
            <person name="Sternberg P.W."/>
        </authorList>
    </citation>
    <scope>NUCLEOTIDE SEQUENCE [LARGE SCALE GENOMIC DNA]</scope>
    <source>
        <strain evidence="2">MT8872</strain>
    </source>
</reference>
<organism evidence="2 3">
    <name type="scientific">Panagrellus redivivus</name>
    <name type="common">Microworm</name>
    <dbReference type="NCBI Taxonomy" id="6233"/>
    <lineage>
        <taxon>Eukaryota</taxon>
        <taxon>Metazoa</taxon>
        <taxon>Ecdysozoa</taxon>
        <taxon>Nematoda</taxon>
        <taxon>Chromadorea</taxon>
        <taxon>Rhabditida</taxon>
        <taxon>Tylenchina</taxon>
        <taxon>Panagrolaimomorpha</taxon>
        <taxon>Panagrolaimoidea</taxon>
        <taxon>Panagrolaimidae</taxon>
        <taxon>Panagrellus</taxon>
    </lineage>
</organism>
<keyword evidence="1" id="KW-0472">Membrane</keyword>
<protein>
    <submittedName>
        <fullName evidence="3">Cytochrome b561 domain-containing protein</fullName>
    </submittedName>
</protein>
<keyword evidence="1" id="KW-1133">Transmembrane helix</keyword>
<reference evidence="3" key="2">
    <citation type="submission" date="2020-10" db="UniProtKB">
        <authorList>
            <consortium name="WormBaseParasite"/>
        </authorList>
    </citation>
    <scope>IDENTIFICATION</scope>
</reference>
<feature type="transmembrane region" description="Helical" evidence="1">
    <location>
        <begin position="12"/>
        <end position="32"/>
    </location>
</feature>
<feature type="transmembrane region" description="Helical" evidence="1">
    <location>
        <begin position="85"/>
        <end position="108"/>
    </location>
</feature>
<evidence type="ECO:0000313" key="2">
    <source>
        <dbReference type="Proteomes" id="UP000492821"/>
    </source>
</evidence>
<keyword evidence="2" id="KW-1185">Reference proteome</keyword>
<feature type="transmembrane region" description="Helical" evidence="1">
    <location>
        <begin position="52"/>
        <end position="73"/>
    </location>
</feature>
<dbReference type="PROSITE" id="PS51257">
    <property type="entry name" value="PROKAR_LIPOPROTEIN"/>
    <property type="match status" value="1"/>
</dbReference>
<keyword evidence="1" id="KW-0812">Transmembrane</keyword>
<dbReference type="Proteomes" id="UP000492821">
    <property type="component" value="Unassembled WGS sequence"/>
</dbReference>
<dbReference type="AlphaFoldDB" id="A0A7E4ZU74"/>
<accession>A0A7E4ZU74</accession>
<feature type="transmembrane region" description="Helical" evidence="1">
    <location>
        <begin position="120"/>
        <end position="143"/>
    </location>
</feature>
<evidence type="ECO:0000313" key="3">
    <source>
        <dbReference type="WBParaSite" id="Pan_g17534.t1"/>
    </source>
</evidence>
<evidence type="ECO:0000256" key="1">
    <source>
        <dbReference type="SAM" id="Phobius"/>
    </source>
</evidence>